<evidence type="ECO:0000256" key="4">
    <source>
        <dbReference type="ARBA" id="ARBA00023128"/>
    </source>
</evidence>
<dbReference type="Proteomes" id="UP000277580">
    <property type="component" value="Unassembled WGS sequence"/>
</dbReference>
<evidence type="ECO:0000256" key="3">
    <source>
        <dbReference type="ARBA" id="ARBA00022787"/>
    </source>
</evidence>
<evidence type="ECO:0000256" key="1">
    <source>
        <dbReference type="ARBA" id="ARBA00022452"/>
    </source>
</evidence>
<dbReference type="HAMAP" id="MF_03102">
    <property type="entry name" value="Mdm10"/>
    <property type="match status" value="1"/>
</dbReference>
<protein>
    <recommendedName>
        <fullName evidence="6">Mitochondrial distribution and morphology protein 10</fullName>
    </recommendedName>
    <alternativeName>
        <fullName evidence="6">Mitochondrial inheritance component MDM10</fullName>
    </alternativeName>
</protein>
<dbReference type="Pfam" id="PF12519">
    <property type="entry name" value="MDM10"/>
    <property type="match status" value="2"/>
</dbReference>
<dbReference type="AlphaFoldDB" id="A0A3N4KQZ3"/>
<dbReference type="InterPro" id="IPR027539">
    <property type="entry name" value="Mdm10"/>
</dbReference>
<keyword evidence="3 6" id="KW-1000">Mitochondrion outer membrane</keyword>
<dbReference type="InParanoid" id="A0A3N4KQZ3"/>
<gene>
    <name evidence="6" type="primary">MDM10</name>
    <name evidence="7" type="ORF">P167DRAFT_488807</name>
</gene>
<accession>A0A3N4KQZ3</accession>
<dbReference type="FunCoup" id="A0A3N4KQZ3">
    <property type="interactions" value="56"/>
</dbReference>
<comment type="subunit">
    <text evidence="6">Component of the ER-mitochondria encounter structure (ERMES) or MDM complex, composed of MMM1, MDM10, MDM12 and MDM34. Associates with the mitochondrial outer membrane sorting assembly machinery SAM(core) complex.</text>
</comment>
<keyword evidence="5 6" id="KW-0472">Membrane</keyword>
<dbReference type="GO" id="GO:0045040">
    <property type="term" value="P:protein insertion into mitochondrial outer membrane"/>
    <property type="evidence" value="ECO:0007669"/>
    <property type="project" value="UniProtKB-UniRule"/>
</dbReference>
<evidence type="ECO:0000256" key="2">
    <source>
        <dbReference type="ARBA" id="ARBA00022692"/>
    </source>
</evidence>
<evidence type="ECO:0000313" key="8">
    <source>
        <dbReference type="Proteomes" id="UP000277580"/>
    </source>
</evidence>
<proteinExistence type="inferred from homology"/>
<dbReference type="PANTHER" id="PTHR28035:SF1">
    <property type="entry name" value="MITOCHONDRIAL DISTRIBUTION AND MORPHOLOGY PROTEIN 10"/>
    <property type="match status" value="1"/>
</dbReference>
<comment type="function">
    <text evidence="6">Component of the ERMES/MDM complex, which serves as a molecular tether to connect the endoplasmic reticulum and mitochondria. Components of this complex are involved in the control of mitochondrial shape and protein biogenesis and may function in phospholipid exchange. MDM10 is involved in the late assembly steps of the general translocase of the mitochondrial outer membrane (TOM complex). Functions in the TOM40-specific route of the assembly of outer membrane beta-barrel proteins, including the association of TOM40 with the receptor TOM22 and small TOM proteins. Can associate with the SAM(core) complex as well as the MDM12-MMM1 complex, both involved in late steps of the major beta-barrel assembly pathway, that is responsible for biogenesis of all outer membrane beta-barrel proteins. May act as a switch that shuttles between both complexes and channels precursor proteins into the TOM40-specific pathway. Plays a role in mitochondrial morphology and in the inheritance of mitochondria.</text>
</comment>
<evidence type="ECO:0000256" key="6">
    <source>
        <dbReference type="HAMAP-Rule" id="MF_03102"/>
    </source>
</evidence>
<dbReference type="PANTHER" id="PTHR28035">
    <property type="entry name" value="MITOCHONDRIAL DISTRIBUTION AND MORPHOLOGY PROTEIN 10"/>
    <property type="match status" value="1"/>
</dbReference>
<keyword evidence="4 6" id="KW-0496">Mitochondrion</keyword>
<name>A0A3N4KQZ3_9PEZI</name>
<comment type="domain">
    <text evidence="6">Lacks alpha-helical transmembrane segments, suggesting that it resides in the membrane via beta-sheet conformations similar to those predicted for other outer membrane proteins and porin.</text>
</comment>
<dbReference type="STRING" id="1392247.A0A3N4KQZ3"/>
<dbReference type="GO" id="GO:0070096">
    <property type="term" value="P:mitochondrial outer membrane translocase complex assembly"/>
    <property type="evidence" value="ECO:0007669"/>
    <property type="project" value="UniProtKB-UniRule"/>
</dbReference>
<evidence type="ECO:0000313" key="7">
    <source>
        <dbReference type="EMBL" id="RPB11732.1"/>
    </source>
</evidence>
<dbReference type="GO" id="GO:0015914">
    <property type="term" value="P:phospholipid transport"/>
    <property type="evidence" value="ECO:0007669"/>
    <property type="project" value="TreeGrafter"/>
</dbReference>
<comment type="similarity">
    <text evidence="6">Belongs to the MDM10 family.</text>
</comment>
<keyword evidence="8" id="KW-1185">Reference proteome</keyword>
<keyword evidence="1 6" id="KW-1134">Transmembrane beta strand</keyword>
<keyword evidence="2 6" id="KW-0812">Transmembrane</keyword>
<evidence type="ECO:0000256" key="5">
    <source>
        <dbReference type="ARBA" id="ARBA00023136"/>
    </source>
</evidence>
<reference evidence="7 8" key="1">
    <citation type="journal article" date="2018" name="Nat. Ecol. Evol.">
        <title>Pezizomycetes genomes reveal the molecular basis of ectomycorrhizal truffle lifestyle.</title>
        <authorList>
            <person name="Murat C."/>
            <person name="Payen T."/>
            <person name="Noel B."/>
            <person name="Kuo A."/>
            <person name="Morin E."/>
            <person name="Chen J."/>
            <person name="Kohler A."/>
            <person name="Krizsan K."/>
            <person name="Balestrini R."/>
            <person name="Da Silva C."/>
            <person name="Montanini B."/>
            <person name="Hainaut M."/>
            <person name="Levati E."/>
            <person name="Barry K.W."/>
            <person name="Belfiori B."/>
            <person name="Cichocki N."/>
            <person name="Clum A."/>
            <person name="Dockter R.B."/>
            <person name="Fauchery L."/>
            <person name="Guy J."/>
            <person name="Iotti M."/>
            <person name="Le Tacon F."/>
            <person name="Lindquist E.A."/>
            <person name="Lipzen A."/>
            <person name="Malagnac F."/>
            <person name="Mello A."/>
            <person name="Molinier V."/>
            <person name="Miyauchi S."/>
            <person name="Poulain J."/>
            <person name="Riccioni C."/>
            <person name="Rubini A."/>
            <person name="Sitrit Y."/>
            <person name="Splivallo R."/>
            <person name="Traeger S."/>
            <person name="Wang M."/>
            <person name="Zifcakova L."/>
            <person name="Wipf D."/>
            <person name="Zambonelli A."/>
            <person name="Paolocci F."/>
            <person name="Nowrousian M."/>
            <person name="Ottonello S."/>
            <person name="Baldrian P."/>
            <person name="Spatafora J.W."/>
            <person name="Henrissat B."/>
            <person name="Nagy L.G."/>
            <person name="Aury J.M."/>
            <person name="Wincker P."/>
            <person name="Grigoriev I.V."/>
            <person name="Bonfante P."/>
            <person name="Martin F.M."/>
        </authorList>
    </citation>
    <scope>NUCLEOTIDE SEQUENCE [LARGE SCALE GENOMIC DNA]</scope>
    <source>
        <strain evidence="7 8">CCBAS932</strain>
    </source>
</reference>
<dbReference type="GO" id="GO:0051654">
    <property type="term" value="P:establishment of mitochondrion localization"/>
    <property type="evidence" value="ECO:0007669"/>
    <property type="project" value="TreeGrafter"/>
</dbReference>
<dbReference type="EMBL" id="ML119133">
    <property type="protein sequence ID" value="RPB11732.1"/>
    <property type="molecule type" value="Genomic_DNA"/>
</dbReference>
<dbReference type="OrthoDB" id="2103793at2759"/>
<organism evidence="7 8">
    <name type="scientific">Morchella conica CCBAS932</name>
    <dbReference type="NCBI Taxonomy" id="1392247"/>
    <lineage>
        <taxon>Eukaryota</taxon>
        <taxon>Fungi</taxon>
        <taxon>Dikarya</taxon>
        <taxon>Ascomycota</taxon>
        <taxon>Pezizomycotina</taxon>
        <taxon>Pezizomycetes</taxon>
        <taxon>Pezizales</taxon>
        <taxon>Morchellaceae</taxon>
        <taxon>Morchella</taxon>
    </lineage>
</organism>
<sequence length="374" mass="41689">MLPYMDYIQNAFYEATDWNQDNSYAQLTATARALLDFPTPRGLKMNLSSLSSPNFATTYGFGNVGVVDGSVSYLWSSLPLTNVQRSCDVDLHAVTQGYRQLQELRRPDDPADWEVWQGGNRIDGRNTLLCGKMYLPASQLEALYLRRMSPTQQIRLTAVSDSKLKSGGTIMAMLQQDTGKWCSEYLYITDGALIGARGLYNFGRDPRKSDPPTATTEYAGRFSMGAELYYGILNKSAGMSTGFRYSTLPTHPGTPLTMTLTLNPLMGHLSATYAIRAGTSAAFCSRFEFNMYSYESDLSVGCELWRRRSSEKEEEEIKDNFAGVLKARVSQSLGIGLLWEGRIKHLLFSVGAGIDLRRRDAPFRAVGLELQYSS</sequence>
<dbReference type="GO" id="GO:0001401">
    <property type="term" value="C:SAM complex"/>
    <property type="evidence" value="ECO:0007669"/>
    <property type="project" value="TreeGrafter"/>
</dbReference>
<dbReference type="GO" id="GO:1990456">
    <property type="term" value="P:mitochondrion-endoplasmic reticulum membrane tethering"/>
    <property type="evidence" value="ECO:0007669"/>
    <property type="project" value="UniProtKB-UniRule"/>
</dbReference>
<comment type="subcellular location">
    <subcellularLocation>
        <location evidence="6">Mitochondrion outer membrane</location>
        <topology evidence="6">Multi-pass membrane protein</topology>
    </subcellularLocation>
    <text evidence="6">The ERMES/MDM complex localizes to a few discrete foci (around 10 per single cell), that represent mitochondria-endoplasmic reticulum junctions. These foci are often found next to mtDNA nucleoids.</text>
</comment>
<dbReference type="GO" id="GO:0032865">
    <property type="term" value="C:ERMES complex"/>
    <property type="evidence" value="ECO:0007669"/>
    <property type="project" value="UniProtKB-UniRule"/>
</dbReference>